<organism evidence="2 3">
    <name type="scientific">Blautia hansenii</name>
    <name type="common">Ruminococcus hansenii</name>
    <dbReference type="NCBI Taxonomy" id="1322"/>
    <lineage>
        <taxon>Bacteria</taxon>
        <taxon>Bacillati</taxon>
        <taxon>Bacillota</taxon>
        <taxon>Clostridia</taxon>
        <taxon>Lachnospirales</taxon>
        <taxon>Lachnospiraceae</taxon>
        <taxon>Blautia</taxon>
    </lineage>
</organism>
<comment type="caution">
    <text evidence="2">The sequence shown here is derived from an EMBL/GenBank/DDBJ whole genome shotgun (WGS) entry which is preliminary data.</text>
</comment>
<dbReference type="PANTHER" id="PTHR45901">
    <property type="entry name" value="PROTEIN CBG12474"/>
    <property type="match status" value="1"/>
</dbReference>
<evidence type="ECO:0000259" key="1">
    <source>
        <dbReference type="PROSITE" id="PS50095"/>
    </source>
</evidence>
<proteinExistence type="predicted"/>
<dbReference type="EMBL" id="JAAITA010000001">
    <property type="protein sequence ID" value="NSJ84737.1"/>
    <property type="molecule type" value="Genomic_DNA"/>
</dbReference>
<dbReference type="SUPFAM" id="SSF49723">
    <property type="entry name" value="Lipase/lipooxygenase domain (PLAT/LH2 domain)"/>
    <property type="match status" value="1"/>
</dbReference>
<sequence length="275" mass="30754">MGKTKYELKFHTGDECYAGTDSCIFVTLFGTLGQSDEYEVSERIRGNAFERNQTDKLTLELPQSIGDVYKAELRSDCRWGGAGWYLDYFEVRRQENNAPTAHFSCREWIEDRKVRKYRVTSGLKYEDHKRAEVVCVPSGKKIYVQPHGKVEYKEQLEVAVGYSLSETVVSQIGTNTSISLEGGAGPGQGCTSDLTASVKGAIGFALTSLNSNTKEESIQFNASKKTDIQTTIANDTDEEKIYQVMMNIAKDVHKITLGQTQFEIPEYISNEFGGI</sequence>
<protein>
    <recommendedName>
        <fullName evidence="1">PLAT domain-containing protein</fullName>
    </recommendedName>
</protein>
<evidence type="ECO:0000313" key="3">
    <source>
        <dbReference type="Proteomes" id="UP000822142"/>
    </source>
</evidence>
<dbReference type="Pfam" id="PF01477">
    <property type="entry name" value="PLAT"/>
    <property type="match status" value="1"/>
</dbReference>
<dbReference type="Proteomes" id="UP000822142">
    <property type="component" value="Unassembled WGS sequence"/>
</dbReference>
<dbReference type="Gene3D" id="2.60.60.20">
    <property type="entry name" value="PLAT/LH2 domain"/>
    <property type="match status" value="1"/>
</dbReference>
<dbReference type="RefSeq" id="WP_173747216.1">
    <property type="nucleotide sequence ID" value="NZ_JAAITA010000001.1"/>
</dbReference>
<dbReference type="PANTHER" id="PTHR45901:SF3">
    <property type="entry name" value="LIPOXYGENASE HOMOLOGY DOMAIN-CONTAINING PROTEIN 1"/>
    <property type="match status" value="1"/>
</dbReference>
<keyword evidence="3" id="KW-1185">Reference proteome</keyword>
<feature type="domain" description="PLAT" evidence="1">
    <location>
        <begin position="4"/>
        <end position="123"/>
    </location>
</feature>
<evidence type="ECO:0000313" key="2">
    <source>
        <dbReference type="EMBL" id="NSJ84737.1"/>
    </source>
</evidence>
<gene>
    <name evidence="2" type="ORF">G5A70_00755</name>
</gene>
<dbReference type="SMART" id="SM00308">
    <property type="entry name" value="LH2"/>
    <property type="match status" value="1"/>
</dbReference>
<dbReference type="PROSITE" id="PS50095">
    <property type="entry name" value="PLAT"/>
    <property type="match status" value="1"/>
</dbReference>
<accession>A0ABX2I2U4</accession>
<reference evidence="2 3" key="1">
    <citation type="journal article" date="2020" name="Cell Host Microbe">
        <title>Functional and Genomic Variation between Human-Derived Isolates of Lachnospiraceae Reveals Inter- and Intra-Species Diversity.</title>
        <authorList>
            <person name="Sorbara M.T."/>
            <person name="Littmann E.R."/>
            <person name="Fontana E."/>
            <person name="Moody T.U."/>
            <person name="Kohout C.E."/>
            <person name="Gjonbalaj M."/>
            <person name="Eaton V."/>
            <person name="Seok R."/>
            <person name="Leiner I.M."/>
            <person name="Pamer E.G."/>
        </authorList>
    </citation>
    <scope>NUCLEOTIDE SEQUENCE [LARGE SCALE GENOMIC DNA]</scope>
    <source>
        <strain evidence="2 3">MSK.15.26</strain>
    </source>
</reference>
<dbReference type="InterPro" id="IPR052970">
    <property type="entry name" value="Inner_ear_hair_cell_LOXHD"/>
</dbReference>
<dbReference type="InterPro" id="IPR036392">
    <property type="entry name" value="PLAT/LH2_dom_sf"/>
</dbReference>
<name>A0ABX2I2U4_BLAHA</name>
<dbReference type="InterPro" id="IPR001024">
    <property type="entry name" value="PLAT/LH2_dom"/>
</dbReference>